<dbReference type="InterPro" id="IPR052922">
    <property type="entry name" value="Cytidylate_Kinase-2"/>
</dbReference>
<dbReference type="AlphaFoldDB" id="A0A5C5UT91"/>
<comment type="caution">
    <text evidence="1">The sequence shown here is derived from an EMBL/GenBank/DDBJ whole genome shotgun (WGS) entry which is preliminary data.</text>
</comment>
<dbReference type="SUPFAM" id="SSF52540">
    <property type="entry name" value="P-loop containing nucleoside triphosphate hydrolases"/>
    <property type="match status" value="1"/>
</dbReference>
<dbReference type="PANTHER" id="PTHR37816">
    <property type="entry name" value="YALI0E33011P"/>
    <property type="match status" value="1"/>
</dbReference>
<organism evidence="1 2">
    <name type="scientific">Corynebacterium canis</name>
    <dbReference type="NCBI Taxonomy" id="679663"/>
    <lineage>
        <taxon>Bacteria</taxon>
        <taxon>Bacillati</taxon>
        <taxon>Actinomycetota</taxon>
        <taxon>Actinomycetes</taxon>
        <taxon>Mycobacteriales</taxon>
        <taxon>Corynebacteriaceae</taxon>
        <taxon>Corynebacterium</taxon>
    </lineage>
</organism>
<dbReference type="InterPro" id="IPR027417">
    <property type="entry name" value="P-loop_NTPase"/>
</dbReference>
<protein>
    <submittedName>
        <fullName evidence="1">Adenylate kinase</fullName>
    </submittedName>
</protein>
<evidence type="ECO:0000313" key="2">
    <source>
        <dbReference type="Proteomes" id="UP000320791"/>
    </source>
</evidence>
<evidence type="ECO:0000313" key="1">
    <source>
        <dbReference type="EMBL" id="TWT29049.1"/>
    </source>
</evidence>
<reference evidence="1 2" key="1">
    <citation type="submission" date="2019-08" db="EMBL/GenBank/DDBJ databases">
        <authorList>
            <person name="Lei W."/>
        </authorList>
    </citation>
    <scope>NUCLEOTIDE SEQUENCE [LARGE SCALE GENOMIC DNA]</scope>
    <source>
        <strain evidence="1 2">CCUG 58627</strain>
    </source>
</reference>
<gene>
    <name evidence="1" type="ORF">FRX94_00555</name>
</gene>
<accession>A0A5C5UT91</accession>
<keyword evidence="1" id="KW-0808">Transferase</keyword>
<dbReference type="Gene3D" id="3.40.50.300">
    <property type="entry name" value="P-loop containing nucleotide triphosphate hydrolases"/>
    <property type="match status" value="1"/>
</dbReference>
<dbReference type="Proteomes" id="UP000320791">
    <property type="component" value="Unassembled WGS sequence"/>
</dbReference>
<dbReference type="RefSeq" id="WP_146323165.1">
    <property type="nucleotide sequence ID" value="NZ_BAABLR010000076.1"/>
</dbReference>
<name>A0A5C5UT91_9CORY</name>
<keyword evidence="2" id="KW-1185">Reference proteome</keyword>
<dbReference type="OrthoDB" id="3199600at2"/>
<keyword evidence="1" id="KW-0418">Kinase</keyword>
<proteinExistence type="predicted"/>
<dbReference type="EMBL" id="VOHM01000001">
    <property type="protein sequence ID" value="TWT29049.1"/>
    <property type="molecule type" value="Genomic_DNA"/>
</dbReference>
<sequence>MKRVLILGRGGAGKSTLAQALAHRLQIEHINLDSIFWQANLSPTPPEQWRKIQDGIIAKNSWIIDGDLGPYDKDLGARIAAADTIMVLDYPLGICAWRTVRRGKENGEYWRWLLSYRIKHLPRIKRLIQKFGRHATVHYIHSPWGIPDLLNRAAALPK</sequence>
<dbReference type="GO" id="GO:0016301">
    <property type="term" value="F:kinase activity"/>
    <property type="evidence" value="ECO:0007669"/>
    <property type="project" value="UniProtKB-KW"/>
</dbReference>
<dbReference type="PANTHER" id="PTHR37816:SF2">
    <property type="entry name" value="DNA TOPOLOGY MODULATION PROTEIN FLAR-RELATED PROTEIN"/>
    <property type="match status" value="1"/>
</dbReference>